<reference evidence="2" key="1">
    <citation type="journal article" date="2021" name="Sci. Rep.">
        <title>Diploid genomic architecture of Nitzschia inconspicua, an elite biomass production diatom.</title>
        <authorList>
            <person name="Oliver A."/>
            <person name="Podell S."/>
            <person name="Pinowska A."/>
            <person name="Traller J.C."/>
            <person name="Smith S.R."/>
            <person name="McClure R."/>
            <person name="Beliaev A."/>
            <person name="Bohutskyi P."/>
            <person name="Hill E.A."/>
            <person name="Rabines A."/>
            <person name="Zheng H."/>
            <person name="Allen L.Z."/>
            <person name="Kuo A."/>
            <person name="Grigoriev I.V."/>
            <person name="Allen A.E."/>
            <person name="Hazlebeck D."/>
            <person name="Allen E.E."/>
        </authorList>
    </citation>
    <scope>NUCLEOTIDE SEQUENCE</scope>
    <source>
        <strain evidence="2">Hildebrandi</strain>
    </source>
</reference>
<dbReference type="OrthoDB" id="49660at2759"/>
<organism evidence="2 3">
    <name type="scientific">Nitzschia inconspicua</name>
    <dbReference type="NCBI Taxonomy" id="303405"/>
    <lineage>
        <taxon>Eukaryota</taxon>
        <taxon>Sar</taxon>
        <taxon>Stramenopiles</taxon>
        <taxon>Ochrophyta</taxon>
        <taxon>Bacillariophyta</taxon>
        <taxon>Bacillariophyceae</taxon>
        <taxon>Bacillariophycidae</taxon>
        <taxon>Bacillariales</taxon>
        <taxon>Bacillariaceae</taxon>
        <taxon>Nitzschia</taxon>
    </lineage>
</organism>
<proteinExistence type="predicted"/>
<evidence type="ECO:0000313" key="2">
    <source>
        <dbReference type="EMBL" id="KAG7356297.1"/>
    </source>
</evidence>
<evidence type="ECO:0000313" key="3">
    <source>
        <dbReference type="Proteomes" id="UP000693970"/>
    </source>
</evidence>
<feature type="compositionally biased region" description="Low complexity" evidence="1">
    <location>
        <begin position="496"/>
        <end position="508"/>
    </location>
</feature>
<sequence>MPFAKVGAMPQPSTTPSKHINKNGRAGGGSKQHRPKGITMEDLKKQTARRLAQEQNQVTVDPTQFVPAIVTPVAPLPLPTQPRQQLAAPSYRRQTYTQGDGYHRADIGYSASHYPISSHQKQHLKTNPPFHPTQGQNHNDLVPAMPTHQPNCSPPNIVQQHSGGYPASNYGSYTNPLENTQNGPVDVSQSYGGMTTSIPGFAMGVEHSQSSSSFPAASNPTKHKLPHGLTVLELKEMTKARLQAEAAESMEGEQHRERGVSPLDFDMASTGGASRDRAFSRDSTGRGAAIYHTSSSMGVPQSVDGYSRRSVHSPTLRQVNRTDTWDSASVASFNSNTFSENLGTESALEVSYELGSSNRARSFTVPALPSFEGNLNRNSWSNQKSSQVPLGTIGTPTFDAAVGGNRRRAVTLSPGTALILEDRPHHGTWTGDRLQLPNAGSSVGASASVQARQSMYSPVLEQLGFDGPFASERSDGDSAIGSNLFGSSLSDFQSTSLSSSEFTRGSSGAESRVPAPPPGFQNAGGQDMVAINHNRLASFSPHESVQDVFAGDDKNPWGAEQRHRLATVDNLTTDLGSILNLSGSDRLERNRANTYTFGSDLPMPIPDNGNATDSHYGVGGFPY</sequence>
<comment type="caution">
    <text evidence="2">The sequence shown here is derived from an EMBL/GenBank/DDBJ whole genome shotgun (WGS) entry which is preliminary data.</text>
</comment>
<feature type="region of interest" description="Disordered" evidence="1">
    <location>
        <begin position="1"/>
        <end position="41"/>
    </location>
</feature>
<dbReference type="AlphaFoldDB" id="A0A9K3L6B5"/>
<dbReference type="EMBL" id="JAGRRH010000015">
    <property type="protein sequence ID" value="KAG7356297.1"/>
    <property type="molecule type" value="Genomic_DNA"/>
</dbReference>
<name>A0A9K3L6B5_9STRA</name>
<protein>
    <submittedName>
        <fullName evidence="2">Uncharacterized protein</fullName>
    </submittedName>
</protein>
<dbReference type="Proteomes" id="UP000693970">
    <property type="component" value="Unassembled WGS sequence"/>
</dbReference>
<gene>
    <name evidence="2" type="ORF">IV203_000983</name>
</gene>
<feature type="region of interest" description="Disordered" evidence="1">
    <location>
        <begin position="496"/>
        <end position="524"/>
    </location>
</feature>
<evidence type="ECO:0000256" key="1">
    <source>
        <dbReference type="SAM" id="MobiDB-lite"/>
    </source>
</evidence>
<feature type="region of interest" description="Disordered" evidence="1">
    <location>
        <begin position="422"/>
        <end position="441"/>
    </location>
</feature>
<reference evidence="2" key="2">
    <citation type="submission" date="2021-04" db="EMBL/GenBank/DDBJ databases">
        <authorList>
            <person name="Podell S."/>
        </authorList>
    </citation>
    <scope>NUCLEOTIDE SEQUENCE</scope>
    <source>
        <strain evidence="2">Hildebrandi</strain>
    </source>
</reference>
<accession>A0A9K3L6B5</accession>
<keyword evidence="3" id="KW-1185">Reference proteome</keyword>